<sequence length="448" mass="50861">MTIHHYTMSPKVIMVPYPAHGHVTPMLNLASALTRFGLSPVVVTPEFIHDTIAKKTHVTCMSIPDGLDDDAPRDFFAIEFAMENNMPVHLERLVHELNIGDDGGGVAFMIVDLLASWALKVGDGCGVPVVGYWPVMFVAYQLIAAIPDLLSLDIISETGIPQNESLINLGYDQPPLSTQDLPWLIGNLASRRSRFRFWTRTLSRTRTLSQILVNSFPEEHHFDTTNLQDHSIKHPRITPIGPLTQHTKYQNLHFSAEDKSCLDWLDQQSERCVVYISFGTWVSPIGKAKVRNLALALESSKHSFIWVLGSKWRDGLPKGYAERMLDRGRVVSWAPQSEVLRHKAVGCYLTHCGWNSTVEAIQSKVKLLCYPIAGDQFVNCDYIVKIWRIGIRLDDFEEEDVHKCLKRVMEDIEMEQRLVKMNERVFGMETSLRVSSNLTKFVDDYIIV</sequence>
<evidence type="ECO:0000256" key="2">
    <source>
        <dbReference type="ARBA" id="ARBA00022676"/>
    </source>
</evidence>
<keyword evidence="2" id="KW-0328">Glycosyltransferase</keyword>
<evidence type="ECO:0000313" key="5">
    <source>
        <dbReference type="Proteomes" id="UP001229421"/>
    </source>
</evidence>
<dbReference type="PANTHER" id="PTHR11926:SF1402">
    <property type="entry name" value="GLYCOSYLTRANSFERASE"/>
    <property type="match status" value="1"/>
</dbReference>
<proteinExistence type="inferred from homology"/>
<dbReference type="Pfam" id="PF00201">
    <property type="entry name" value="UDPGT"/>
    <property type="match status" value="1"/>
</dbReference>
<dbReference type="GO" id="GO:0080044">
    <property type="term" value="F:quercetin 7-O-glucosyltransferase activity"/>
    <property type="evidence" value="ECO:0007669"/>
    <property type="project" value="TreeGrafter"/>
</dbReference>
<dbReference type="GO" id="GO:0016138">
    <property type="term" value="P:glycoside biosynthetic process"/>
    <property type="evidence" value="ECO:0007669"/>
    <property type="project" value="UniProtKB-ARBA"/>
</dbReference>
<comment type="caution">
    <text evidence="4">The sequence shown here is derived from an EMBL/GenBank/DDBJ whole genome shotgun (WGS) entry which is preliminary data.</text>
</comment>
<name>A0AAD8LF16_TARER</name>
<keyword evidence="3" id="KW-0808">Transferase</keyword>
<dbReference type="PANTHER" id="PTHR11926">
    <property type="entry name" value="GLUCOSYL/GLUCURONOSYL TRANSFERASES"/>
    <property type="match status" value="1"/>
</dbReference>
<reference evidence="4" key="1">
    <citation type="journal article" date="2023" name="bioRxiv">
        <title>Improved chromosome-level genome assembly for marigold (Tagetes erecta).</title>
        <authorList>
            <person name="Jiang F."/>
            <person name="Yuan L."/>
            <person name="Wang S."/>
            <person name="Wang H."/>
            <person name="Xu D."/>
            <person name="Wang A."/>
            <person name="Fan W."/>
        </authorList>
    </citation>
    <scope>NUCLEOTIDE SEQUENCE</scope>
    <source>
        <strain evidence="4">WSJ</strain>
        <tissue evidence="4">Leaf</tissue>
    </source>
</reference>
<accession>A0AAD8LF16</accession>
<evidence type="ECO:0000313" key="4">
    <source>
        <dbReference type="EMBL" id="KAK1437991.1"/>
    </source>
</evidence>
<dbReference type="AlphaFoldDB" id="A0AAD8LF16"/>
<dbReference type="Gene3D" id="3.40.50.2000">
    <property type="entry name" value="Glycogen Phosphorylase B"/>
    <property type="match status" value="2"/>
</dbReference>
<evidence type="ECO:0008006" key="6">
    <source>
        <dbReference type="Google" id="ProtNLM"/>
    </source>
</evidence>
<dbReference type="SUPFAM" id="SSF53756">
    <property type="entry name" value="UDP-Glycosyltransferase/glycogen phosphorylase"/>
    <property type="match status" value="1"/>
</dbReference>
<organism evidence="4 5">
    <name type="scientific">Tagetes erecta</name>
    <name type="common">African marigold</name>
    <dbReference type="NCBI Taxonomy" id="13708"/>
    <lineage>
        <taxon>Eukaryota</taxon>
        <taxon>Viridiplantae</taxon>
        <taxon>Streptophyta</taxon>
        <taxon>Embryophyta</taxon>
        <taxon>Tracheophyta</taxon>
        <taxon>Spermatophyta</taxon>
        <taxon>Magnoliopsida</taxon>
        <taxon>eudicotyledons</taxon>
        <taxon>Gunneridae</taxon>
        <taxon>Pentapetalae</taxon>
        <taxon>asterids</taxon>
        <taxon>campanulids</taxon>
        <taxon>Asterales</taxon>
        <taxon>Asteraceae</taxon>
        <taxon>Asteroideae</taxon>
        <taxon>Heliantheae alliance</taxon>
        <taxon>Tageteae</taxon>
        <taxon>Tagetes</taxon>
    </lineage>
</organism>
<dbReference type="InterPro" id="IPR002213">
    <property type="entry name" value="UDP_glucos_trans"/>
</dbReference>
<protein>
    <recommendedName>
        <fullName evidence="6">Glycosyltransferase</fullName>
    </recommendedName>
</protein>
<dbReference type="CDD" id="cd03784">
    <property type="entry name" value="GT1_Gtf-like"/>
    <property type="match status" value="1"/>
</dbReference>
<evidence type="ECO:0000256" key="3">
    <source>
        <dbReference type="ARBA" id="ARBA00022679"/>
    </source>
</evidence>
<keyword evidence="5" id="KW-1185">Reference proteome</keyword>
<comment type="similarity">
    <text evidence="1">Belongs to the UDP-glycosyltransferase family.</text>
</comment>
<dbReference type="GO" id="GO:0080043">
    <property type="term" value="F:quercetin 3-O-glucosyltransferase activity"/>
    <property type="evidence" value="ECO:0007669"/>
    <property type="project" value="TreeGrafter"/>
</dbReference>
<evidence type="ECO:0000256" key="1">
    <source>
        <dbReference type="ARBA" id="ARBA00009995"/>
    </source>
</evidence>
<dbReference type="EMBL" id="JAUHHV010000001">
    <property type="protein sequence ID" value="KAK1437991.1"/>
    <property type="molecule type" value="Genomic_DNA"/>
</dbReference>
<gene>
    <name evidence="4" type="ORF">QVD17_03792</name>
</gene>
<dbReference type="FunFam" id="3.40.50.2000:FF:000060">
    <property type="entry name" value="Glycosyltransferase"/>
    <property type="match status" value="1"/>
</dbReference>
<dbReference type="Proteomes" id="UP001229421">
    <property type="component" value="Unassembled WGS sequence"/>
</dbReference>